<protein>
    <recommendedName>
        <fullName evidence="3">RNase H type-1 domain-containing protein</fullName>
    </recommendedName>
</protein>
<dbReference type="SUPFAM" id="SSF53098">
    <property type="entry name" value="Ribonuclease H-like"/>
    <property type="match status" value="1"/>
</dbReference>
<organism evidence="1 2">
    <name type="scientific">Araneus ventricosus</name>
    <name type="common">Orbweaver spider</name>
    <name type="synonym">Epeira ventricosa</name>
    <dbReference type="NCBI Taxonomy" id="182803"/>
    <lineage>
        <taxon>Eukaryota</taxon>
        <taxon>Metazoa</taxon>
        <taxon>Ecdysozoa</taxon>
        <taxon>Arthropoda</taxon>
        <taxon>Chelicerata</taxon>
        <taxon>Arachnida</taxon>
        <taxon>Araneae</taxon>
        <taxon>Araneomorphae</taxon>
        <taxon>Entelegynae</taxon>
        <taxon>Araneoidea</taxon>
        <taxon>Araneidae</taxon>
        <taxon>Araneus</taxon>
    </lineage>
</organism>
<dbReference type="EMBL" id="BGPR01002559">
    <property type="protein sequence ID" value="GBM75459.1"/>
    <property type="molecule type" value="Genomic_DNA"/>
</dbReference>
<gene>
    <name evidence="1" type="ORF">AVEN_98278_1</name>
</gene>
<dbReference type="GO" id="GO:0003676">
    <property type="term" value="F:nucleic acid binding"/>
    <property type="evidence" value="ECO:0007669"/>
    <property type="project" value="InterPro"/>
</dbReference>
<dbReference type="InterPro" id="IPR012337">
    <property type="entry name" value="RNaseH-like_sf"/>
</dbReference>
<dbReference type="Gene3D" id="3.30.420.10">
    <property type="entry name" value="Ribonuclease H-like superfamily/Ribonuclease H"/>
    <property type="match status" value="1"/>
</dbReference>
<dbReference type="InterPro" id="IPR036397">
    <property type="entry name" value="RNaseH_sf"/>
</dbReference>
<evidence type="ECO:0008006" key="3">
    <source>
        <dbReference type="Google" id="ProtNLM"/>
    </source>
</evidence>
<comment type="caution">
    <text evidence="1">The sequence shown here is derived from an EMBL/GenBank/DDBJ whole genome shotgun (WGS) entry which is preliminary data.</text>
</comment>
<proteinExistence type="predicted"/>
<evidence type="ECO:0000313" key="2">
    <source>
        <dbReference type="Proteomes" id="UP000499080"/>
    </source>
</evidence>
<accession>A0A4Y2IDV3</accession>
<keyword evidence="2" id="KW-1185">Reference proteome</keyword>
<reference evidence="1 2" key="1">
    <citation type="journal article" date="2019" name="Sci. Rep.">
        <title>Orb-weaving spider Araneus ventricosus genome elucidates the spidroin gene catalogue.</title>
        <authorList>
            <person name="Kono N."/>
            <person name="Nakamura H."/>
            <person name="Ohtoshi R."/>
            <person name="Moran D.A.P."/>
            <person name="Shinohara A."/>
            <person name="Yoshida Y."/>
            <person name="Fujiwara M."/>
            <person name="Mori M."/>
            <person name="Tomita M."/>
            <person name="Arakawa K."/>
        </authorList>
    </citation>
    <scope>NUCLEOTIDE SEQUENCE [LARGE SCALE GENOMIC DNA]</scope>
</reference>
<sequence>MVAATLIDLEEEDIPVRVLNINNKLKNPDKGAVIARCEPVVDIVVNPQEVKKQKDHPAYLELLALEIINDISVDAVKVYTDGSRNDSDCTGSGIYIKTHNQELKIQRRNPDFCSVFCSELIAIDEDLGSLSSFSFSNQIWILTDSSSIQHLAN</sequence>
<name>A0A4Y2IDV3_ARAVE</name>
<dbReference type="Proteomes" id="UP000499080">
    <property type="component" value="Unassembled WGS sequence"/>
</dbReference>
<dbReference type="AlphaFoldDB" id="A0A4Y2IDV3"/>
<dbReference type="OrthoDB" id="6433690at2759"/>
<evidence type="ECO:0000313" key="1">
    <source>
        <dbReference type="EMBL" id="GBM75459.1"/>
    </source>
</evidence>